<evidence type="ECO:0000259" key="6">
    <source>
        <dbReference type="Pfam" id="PF00700"/>
    </source>
</evidence>
<dbReference type="InterPro" id="IPR001492">
    <property type="entry name" value="Flagellin"/>
</dbReference>
<evidence type="ECO:0000313" key="8">
    <source>
        <dbReference type="Proteomes" id="UP001597391"/>
    </source>
</evidence>
<evidence type="ECO:0000256" key="3">
    <source>
        <dbReference type="ARBA" id="ARBA00023143"/>
    </source>
</evidence>
<dbReference type="PANTHER" id="PTHR42792">
    <property type="entry name" value="FLAGELLIN"/>
    <property type="match status" value="1"/>
</dbReference>
<dbReference type="Proteomes" id="UP001597391">
    <property type="component" value="Unassembled WGS sequence"/>
</dbReference>
<dbReference type="InterPro" id="IPR046358">
    <property type="entry name" value="Flagellin_C"/>
</dbReference>
<accession>A0ABW5XK72</accession>
<feature type="region of interest" description="Disordered" evidence="4">
    <location>
        <begin position="29"/>
        <end position="51"/>
    </location>
</feature>
<keyword evidence="8" id="KW-1185">Reference proteome</keyword>
<dbReference type="Pfam" id="PF00700">
    <property type="entry name" value="Flagellin_C"/>
    <property type="match status" value="1"/>
</dbReference>
<protein>
    <submittedName>
        <fullName evidence="7">Flagellar hook-associated protein FlgL</fullName>
    </submittedName>
</protein>
<evidence type="ECO:0000313" key="7">
    <source>
        <dbReference type="EMBL" id="MFD2841814.1"/>
    </source>
</evidence>
<dbReference type="SUPFAM" id="SSF64518">
    <property type="entry name" value="Phase 1 flagellin"/>
    <property type="match status" value="1"/>
</dbReference>
<evidence type="ECO:0000256" key="2">
    <source>
        <dbReference type="ARBA" id="ARBA00005709"/>
    </source>
</evidence>
<keyword evidence="7" id="KW-0966">Cell projection</keyword>
<evidence type="ECO:0000259" key="5">
    <source>
        <dbReference type="Pfam" id="PF00669"/>
    </source>
</evidence>
<comment type="subcellular location">
    <subcellularLocation>
        <location evidence="1">Bacterial flagellum</location>
    </subcellularLocation>
</comment>
<comment type="similarity">
    <text evidence="2">Belongs to the bacterial flagellin family.</text>
</comment>
<feature type="domain" description="Flagellin N-terminal" evidence="5">
    <location>
        <begin position="3"/>
        <end position="137"/>
    </location>
</feature>
<name>A0ABW5XK72_9MICO</name>
<evidence type="ECO:0000256" key="4">
    <source>
        <dbReference type="SAM" id="MobiDB-lite"/>
    </source>
</evidence>
<gene>
    <name evidence="7" type="primary">flgL</name>
    <name evidence="7" type="ORF">ACFSYH_14730</name>
</gene>
<dbReference type="EMBL" id="JBHUOP010000010">
    <property type="protein sequence ID" value="MFD2841814.1"/>
    <property type="molecule type" value="Genomic_DNA"/>
</dbReference>
<organism evidence="7 8">
    <name type="scientific">Populibacterium corticicola</name>
    <dbReference type="NCBI Taxonomy" id="1812826"/>
    <lineage>
        <taxon>Bacteria</taxon>
        <taxon>Bacillati</taxon>
        <taxon>Actinomycetota</taxon>
        <taxon>Actinomycetes</taxon>
        <taxon>Micrococcales</taxon>
        <taxon>Jonesiaceae</taxon>
        <taxon>Populibacterium</taxon>
    </lineage>
</organism>
<keyword evidence="3" id="KW-0975">Bacterial flagellum</keyword>
<dbReference type="InterPro" id="IPR001029">
    <property type="entry name" value="Flagellin_N"/>
</dbReference>
<comment type="caution">
    <text evidence="7">The sequence shown here is derived from an EMBL/GenBank/DDBJ whole genome shotgun (WGS) entry which is preliminary data.</text>
</comment>
<proteinExistence type="inferred from homology"/>
<feature type="domain" description="Flagellin C-terminal" evidence="6">
    <location>
        <begin position="217"/>
        <end position="299"/>
    </location>
</feature>
<sequence>MTHQSTQRSVLSNMQQNLAAMARLQEQASSGRVIQRTSDDPAKASDALSLRREQAQSAQYKRNAEDGLAWLNNIDTALNTTSSLLRRARDLVVRASNDGTMNEQTREAIAAELDGIKESLLGQANTKYLGRNLFAGTSGSDTAFDTTTYGFNGHAGSSVERRTADDVTIRVDSDGGAVFGTSATYDPADPGAYSVFSMIDDLAADIRAGNNPQDYLNRIDERVNVVLTQVAKVGASTNQIERSAESLGHKVNTLKNDIAGIENIDLAETLIELQMQEVAYQSSLNAASRVLQPSLLDYLR</sequence>
<dbReference type="NCBIfam" id="TIGR02550">
    <property type="entry name" value="flagell_flgL"/>
    <property type="match status" value="1"/>
</dbReference>
<dbReference type="PANTHER" id="PTHR42792:SF1">
    <property type="entry name" value="FLAGELLAR HOOK-ASSOCIATED PROTEIN 3"/>
    <property type="match status" value="1"/>
</dbReference>
<feature type="compositionally biased region" description="Basic and acidic residues" evidence="4">
    <location>
        <begin position="37"/>
        <end position="51"/>
    </location>
</feature>
<dbReference type="InterPro" id="IPR013384">
    <property type="entry name" value="Flagell_FlgL"/>
</dbReference>
<evidence type="ECO:0000256" key="1">
    <source>
        <dbReference type="ARBA" id="ARBA00004365"/>
    </source>
</evidence>
<reference evidence="8" key="1">
    <citation type="journal article" date="2019" name="Int. J. Syst. Evol. Microbiol.">
        <title>The Global Catalogue of Microorganisms (GCM) 10K type strain sequencing project: providing services to taxonomists for standard genome sequencing and annotation.</title>
        <authorList>
            <consortium name="The Broad Institute Genomics Platform"/>
            <consortium name="The Broad Institute Genome Sequencing Center for Infectious Disease"/>
            <person name="Wu L."/>
            <person name="Ma J."/>
        </authorList>
    </citation>
    <scope>NUCLEOTIDE SEQUENCE [LARGE SCALE GENOMIC DNA]</scope>
    <source>
        <strain evidence="8">KCTC 33576</strain>
    </source>
</reference>
<dbReference type="Gene3D" id="1.20.1330.10">
    <property type="entry name" value="f41 fragment of flagellin, N-terminal domain"/>
    <property type="match status" value="1"/>
</dbReference>
<keyword evidence="7" id="KW-0282">Flagellum</keyword>
<dbReference type="RefSeq" id="WP_377468223.1">
    <property type="nucleotide sequence ID" value="NZ_JBHUOP010000010.1"/>
</dbReference>
<dbReference type="Pfam" id="PF00669">
    <property type="entry name" value="Flagellin_N"/>
    <property type="match status" value="1"/>
</dbReference>
<keyword evidence="7" id="KW-0969">Cilium</keyword>